<dbReference type="VEuPathDB" id="AmoebaDB:NAEGRDRAFT_45212"/>
<dbReference type="AlphaFoldDB" id="D2UYM2"/>
<keyword evidence="2" id="KW-1185">Reference proteome</keyword>
<dbReference type="InParanoid" id="D2UYM2"/>
<dbReference type="OrthoDB" id="10265955at2759"/>
<evidence type="ECO:0000313" key="1">
    <source>
        <dbReference type="EMBL" id="EFC50819.1"/>
    </source>
</evidence>
<sequence length="354" mass="42868">MAEDLNLLNFYWERYWKVKFIHDRESKYQIEEWCALYLKNHSCILLTNNEQDKVVENNLLLSEVIQICKNWILHDCLKEIINDLEEKNIDFLKVMCFGEWWDLMLEEYVKYRWREELKHRDEKNNDTEKKEEESEDLLVNKSVIESIRKGIPQIRDVDHELTRITQQYYKKSIRKEILKELNDYVTLNDHELITLWQTFPDIYTINTEDSIVKNQKQLLKVLLDKTLKYIVDKNGFSEEDNQFLKQFNESSDALCLERAEIYNKLQKLCTFTRNLQKQTYRIDLRSFLWTGSNEEVELSIEKQNRLSQIRFSNVESVNLAVDYSKIDEELVRNEFLQTIESMYKYVLVGILEKY</sequence>
<dbReference type="EMBL" id="GG738845">
    <property type="protein sequence ID" value="EFC50819.1"/>
    <property type="molecule type" value="Genomic_DNA"/>
</dbReference>
<proteinExistence type="predicted"/>
<name>D2UYM2_NAEGR</name>
<gene>
    <name evidence="1" type="ORF">NAEGRDRAFT_45212</name>
</gene>
<accession>D2UYM2</accession>
<dbReference type="RefSeq" id="XP_002683563.1">
    <property type="nucleotide sequence ID" value="XM_002683517.1"/>
</dbReference>
<reference evidence="1 2" key="1">
    <citation type="journal article" date="2010" name="Cell">
        <title>The genome of Naegleria gruberi illuminates early eukaryotic versatility.</title>
        <authorList>
            <person name="Fritz-Laylin L.K."/>
            <person name="Prochnik S.E."/>
            <person name="Ginger M.L."/>
            <person name="Dacks J.B."/>
            <person name="Carpenter M.L."/>
            <person name="Field M.C."/>
            <person name="Kuo A."/>
            <person name="Paredez A."/>
            <person name="Chapman J."/>
            <person name="Pham J."/>
            <person name="Shu S."/>
            <person name="Neupane R."/>
            <person name="Cipriano M."/>
            <person name="Mancuso J."/>
            <person name="Tu H."/>
            <person name="Salamov A."/>
            <person name="Lindquist E."/>
            <person name="Shapiro H."/>
            <person name="Lucas S."/>
            <person name="Grigoriev I.V."/>
            <person name="Cande W.Z."/>
            <person name="Fulton C."/>
            <person name="Rokhsar D.S."/>
            <person name="Dawson S.C."/>
        </authorList>
    </citation>
    <scope>NUCLEOTIDE SEQUENCE [LARGE SCALE GENOMIC DNA]</scope>
    <source>
        <strain evidence="1 2">NEG-M</strain>
    </source>
</reference>
<evidence type="ECO:0000313" key="2">
    <source>
        <dbReference type="Proteomes" id="UP000006671"/>
    </source>
</evidence>
<organism evidence="2">
    <name type="scientific">Naegleria gruberi</name>
    <name type="common">Amoeba</name>
    <dbReference type="NCBI Taxonomy" id="5762"/>
    <lineage>
        <taxon>Eukaryota</taxon>
        <taxon>Discoba</taxon>
        <taxon>Heterolobosea</taxon>
        <taxon>Tetramitia</taxon>
        <taxon>Eutetramitia</taxon>
        <taxon>Vahlkampfiidae</taxon>
        <taxon>Naegleria</taxon>
    </lineage>
</organism>
<dbReference type="Proteomes" id="UP000006671">
    <property type="component" value="Unassembled WGS sequence"/>
</dbReference>
<protein>
    <submittedName>
        <fullName evidence="1">Predicted protein</fullName>
    </submittedName>
</protein>
<dbReference type="KEGG" id="ngr:NAEGRDRAFT_45212"/>
<dbReference type="GeneID" id="8859241"/>